<comment type="caution">
    <text evidence="3">The sequence shown here is derived from an EMBL/GenBank/DDBJ whole genome shotgun (WGS) entry which is preliminary data.</text>
</comment>
<evidence type="ECO:0000313" key="4">
    <source>
        <dbReference type="Proteomes" id="UP000193749"/>
    </source>
</evidence>
<evidence type="ECO:0000256" key="1">
    <source>
        <dbReference type="SAM" id="Phobius"/>
    </source>
</evidence>
<dbReference type="Pfam" id="PF10099">
    <property type="entry name" value="RskA_C"/>
    <property type="match status" value="1"/>
</dbReference>
<dbReference type="GO" id="GO:0016989">
    <property type="term" value="F:sigma factor antagonist activity"/>
    <property type="evidence" value="ECO:0007669"/>
    <property type="project" value="TreeGrafter"/>
</dbReference>
<name>A0A1X1EUC8_PANCY</name>
<protein>
    <recommendedName>
        <fullName evidence="2">Anti-sigma K factor RskA C-terminal domain-containing protein</fullName>
    </recommendedName>
</protein>
<dbReference type="GO" id="GO:0006417">
    <property type="term" value="P:regulation of translation"/>
    <property type="evidence" value="ECO:0007669"/>
    <property type="project" value="TreeGrafter"/>
</dbReference>
<dbReference type="EMBL" id="MLJI01000001">
    <property type="protein sequence ID" value="ORM93503.1"/>
    <property type="molecule type" value="Genomic_DNA"/>
</dbReference>
<feature type="domain" description="Anti-sigma K factor RskA C-terminal" evidence="2">
    <location>
        <begin position="102"/>
        <end position="209"/>
    </location>
</feature>
<dbReference type="PANTHER" id="PTHR37461:SF1">
    <property type="entry name" value="ANTI-SIGMA-K FACTOR RSKA"/>
    <property type="match status" value="1"/>
</dbReference>
<dbReference type="AlphaFoldDB" id="A0A1X1EUC8"/>
<keyword evidence="4" id="KW-1185">Reference proteome</keyword>
<evidence type="ECO:0000259" key="2">
    <source>
        <dbReference type="Pfam" id="PF10099"/>
    </source>
</evidence>
<gene>
    <name evidence="3" type="ORF">HA50_09130</name>
</gene>
<organism evidence="3 4">
    <name type="scientific">Pantoea cypripedii</name>
    <name type="common">Pectobacterium cypripedii</name>
    <name type="synonym">Erwinia cypripedii</name>
    <dbReference type="NCBI Taxonomy" id="55209"/>
    <lineage>
        <taxon>Bacteria</taxon>
        <taxon>Pseudomonadati</taxon>
        <taxon>Pseudomonadota</taxon>
        <taxon>Gammaproteobacteria</taxon>
        <taxon>Enterobacterales</taxon>
        <taxon>Erwiniaceae</taxon>
        <taxon>Pantoea</taxon>
    </lineage>
</organism>
<evidence type="ECO:0000313" key="3">
    <source>
        <dbReference type="EMBL" id="ORM93503.1"/>
    </source>
</evidence>
<dbReference type="GO" id="GO:0005886">
    <property type="term" value="C:plasma membrane"/>
    <property type="evidence" value="ECO:0007669"/>
    <property type="project" value="InterPro"/>
</dbReference>
<proteinExistence type="predicted"/>
<dbReference type="OrthoDB" id="5298046at2"/>
<feature type="transmembrane region" description="Helical" evidence="1">
    <location>
        <begin position="85"/>
        <end position="105"/>
    </location>
</feature>
<dbReference type="InterPro" id="IPR051474">
    <property type="entry name" value="Anti-sigma-K/W_factor"/>
</dbReference>
<dbReference type="RefSeq" id="WP_084874510.1">
    <property type="nucleotide sequence ID" value="NZ_JAGGMY010000001.1"/>
</dbReference>
<dbReference type="Proteomes" id="UP000193749">
    <property type="component" value="Unassembled WGS sequence"/>
</dbReference>
<sequence>MSERDKLDESLAAEYALGTLQGGARIRFQRRMLNEAQLAERVFRWESLLAGMDNHLIPVKPPDVIWKRISLALPARNKVTPQRRFLPWLAAAGISIAVLVSAYLYREPALTPLTVLDNAQRTGQWVVSTNSHQDRISLFPLGQVNVEPDRSLQLWLIPAGKAPVSLGLVNSEATSDFALNGLNPLNNASIAISLEPKGGSPTGLPTGPILFSSKL</sequence>
<dbReference type="InterPro" id="IPR018764">
    <property type="entry name" value="RskA_C"/>
</dbReference>
<keyword evidence="1" id="KW-0472">Membrane</keyword>
<keyword evidence="1" id="KW-1133">Transmembrane helix</keyword>
<reference evidence="3 4" key="1">
    <citation type="journal article" date="2017" name="Antonie Van Leeuwenhoek">
        <title>Phylogenomic resolution of the bacterial genus Pantoea and its relationship with Erwinia and Tatumella.</title>
        <authorList>
            <person name="Palmer M."/>
            <person name="Steenkamp E.T."/>
            <person name="Coetzee M.P."/>
            <person name="Chan W.Y."/>
            <person name="van Zyl E."/>
            <person name="De Maayer P."/>
            <person name="Coutinho T.A."/>
            <person name="Blom J."/>
            <person name="Smits T.H."/>
            <person name="Duffy B."/>
            <person name="Venter S.N."/>
        </authorList>
    </citation>
    <scope>NUCLEOTIDE SEQUENCE [LARGE SCALE GENOMIC DNA]</scope>
    <source>
        <strain evidence="3 4">LMG 2657</strain>
    </source>
</reference>
<dbReference type="PANTHER" id="PTHR37461">
    <property type="entry name" value="ANTI-SIGMA-K FACTOR RSKA"/>
    <property type="match status" value="1"/>
</dbReference>
<keyword evidence="1" id="KW-0812">Transmembrane</keyword>
<accession>A0A1X1EUC8</accession>
<dbReference type="STRING" id="55209.HA50_09130"/>